<dbReference type="AlphaFoldDB" id="A0A7J4ZNN8"/>
<evidence type="ECO:0000256" key="2">
    <source>
        <dbReference type="ARBA" id="ARBA00022737"/>
    </source>
</evidence>
<proteinExistence type="predicted"/>
<dbReference type="RefSeq" id="WP_151128948.1">
    <property type="nucleotide sequence ID" value="NZ_VZQZ01000008.1"/>
</dbReference>
<dbReference type="SUPFAM" id="SSF50965">
    <property type="entry name" value="Galactose oxidase, central domain"/>
    <property type="match status" value="2"/>
</dbReference>
<gene>
    <name evidence="3" type="ORF">F6V25_12810</name>
</gene>
<dbReference type="InterPro" id="IPR006652">
    <property type="entry name" value="Kelch_1"/>
</dbReference>
<keyword evidence="1" id="KW-0880">Kelch repeat</keyword>
<dbReference type="Gene3D" id="2.130.10.80">
    <property type="entry name" value="Galactose oxidase/kelch, beta-propeller"/>
    <property type="match status" value="3"/>
</dbReference>
<keyword evidence="2" id="KW-0677">Repeat</keyword>
<dbReference type="PANTHER" id="PTHR46260">
    <property type="entry name" value="RING-TYPE DOMAIN-CONTAINING PROTEIN"/>
    <property type="match status" value="1"/>
</dbReference>
<dbReference type="InterPro" id="IPR011043">
    <property type="entry name" value="Gal_Oxase/kelch_b-propeller"/>
</dbReference>
<dbReference type="Proteomes" id="UP000420562">
    <property type="component" value="Unassembled WGS sequence"/>
</dbReference>
<name>A0A7J4ZNN8_9BACT</name>
<dbReference type="InterPro" id="IPR037293">
    <property type="entry name" value="Gal_Oxidase_central_sf"/>
</dbReference>
<evidence type="ECO:0000313" key="3">
    <source>
        <dbReference type="EMBL" id="KAB0664416.1"/>
    </source>
</evidence>
<dbReference type="Pfam" id="PF01344">
    <property type="entry name" value="Kelch_1"/>
    <property type="match status" value="1"/>
</dbReference>
<dbReference type="EMBL" id="VZQZ01000008">
    <property type="protein sequence ID" value="KAB0664416.1"/>
    <property type="molecule type" value="Genomic_DNA"/>
</dbReference>
<dbReference type="InterPro" id="IPR051746">
    <property type="entry name" value="Kelch_domain_containing_8"/>
</dbReference>
<dbReference type="PANTHER" id="PTHR46260:SF3">
    <property type="entry name" value="RING-TYPE DOMAIN-CONTAINING PROTEIN"/>
    <property type="match status" value="1"/>
</dbReference>
<keyword evidence="4" id="KW-1185">Reference proteome</keyword>
<comment type="caution">
    <text evidence="3">The sequence shown here is derived from an EMBL/GenBank/DDBJ whole genome shotgun (WGS) entry which is preliminary data.</text>
</comment>
<reference evidence="3 4" key="1">
    <citation type="submission" date="2019-09" db="EMBL/GenBank/DDBJ databases">
        <title>Geobacter sp. Red96, a novel strain isolated from paddy soil.</title>
        <authorList>
            <person name="Xu Z."/>
            <person name="Masuda Y."/>
            <person name="Itoh H."/>
            <person name="Senoo K."/>
        </authorList>
    </citation>
    <scope>NUCLEOTIDE SEQUENCE [LARGE SCALE GENOMIC DNA]</scope>
    <source>
        <strain evidence="3 4">Red96</strain>
    </source>
</reference>
<protein>
    <submittedName>
        <fullName evidence="3">Uncharacterized protein</fullName>
    </submittedName>
</protein>
<evidence type="ECO:0000256" key="1">
    <source>
        <dbReference type="ARBA" id="ARBA00022441"/>
    </source>
</evidence>
<dbReference type="InterPro" id="IPR015915">
    <property type="entry name" value="Kelch-typ_b-propeller"/>
</dbReference>
<dbReference type="SMART" id="SM00612">
    <property type="entry name" value="Kelch"/>
    <property type="match status" value="4"/>
</dbReference>
<accession>A0A7J4ZNN8</accession>
<organism evidence="3 4">
    <name type="scientific">Oryzomonas japonica</name>
    <dbReference type="NCBI Taxonomy" id="2603858"/>
    <lineage>
        <taxon>Bacteria</taxon>
        <taxon>Pseudomonadati</taxon>
        <taxon>Thermodesulfobacteriota</taxon>
        <taxon>Desulfuromonadia</taxon>
        <taxon>Geobacterales</taxon>
        <taxon>Geobacteraceae</taxon>
        <taxon>Oryzomonas</taxon>
    </lineage>
</organism>
<sequence>METDTMISMNVRKLLTLIISLAFTLSLCACGGGGGGGGVGIAFNPATYSVAAGGSIPLSVTVTNTSDISVAWSVQEAGGGTVSPIGTYTAPGTAGTYHVVATSNADTSRSAVATITVSALALGSGTTYSGVFANLSSMKAARSNHTATLMTNGKVLIAGGLGSGGAAIASAEFFNPAARAFGQFSSVGNMATTRAYHSATLLLNGKVLLTGGIDSNNAPLASAELFDPATNRFTATGAMKNARWLHTATLLANGKVLVAGGDASQGPGIEGGVPLAAAEIYDPVAGTFTPLTVAMINPRYSHTATLLNSGTVLLAGGQGTGGQKLPESEIFNPTTGTFAATGSMMVDPTVDTGRWLFAALLLRDGTVFVNGGDFGAQYGVNYLASAQVYDPVAGSYADLAAGSLMTYSRAHLAIALRADGIVLITGGIGSDMSDPNAIPPADFLATAELFNATGRIFLPTGSLSSARANHTATSLPNGKILVTGGNQGGSFLKSAEVYQ</sequence>
<evidence type="ECO:0000313" key="4">
    <source>
        <dbReference type="Proteomes" id="UP000420562"/>
    </source>
</evidence>
<dbReference type="Gene3D" id="2.120.10.80">
    <property type="entry name" value="Kelch-type beta propeller"/>
    <property type="match status" value="1"/>
</dbReference>